<organism evidence="1 2">
    <name type="scientific">Paracoccus onchidii</name>
    <dbReference type="NCBI Taxonomy" id="3017813"/>
    <lineage>
        <taxon>Bacteria</taxon>
        <taxon>Pseudomonadati</taxon>
        <taxon>Pseudomonadota</taxon>
        <taxon>Alphaproteobacteria</taxon>
        <taxon>Rhodobacterales</taxon>
        <taxon>Paracoccaceae</taxon>
        <taxon>Paracoccus</taxon>
    </lineage>
</organism>
<sequence length="167" mass="18561">MNHDVDKARQVPAIEPVTRRIIPDWTDYNDHLNVTWITYLFDQGTDNLLDALQIGAAYAARTGFSTFALGAHVSYLSEARLGEDVEVHSTLVGVDAKRIKYRHKLIAADDSRVIALLEQVSMHVDLGARRSAHWPLDVRARLANRVDPNVSAPLCDGLPLKSEVGHD</sequence>
<evidence type="ECO:0000313" key="1">
    <source>
        <dbReference type="EMBL" id="MDB6178402.1"/>
    </source>
</evidence>
<dbReference type="EMBL" id="JAQBIE010000016">
    <property type="protein sequence ID" value="MDB6178402.1"/>
    <property type="molecule type" value="Genomic_DNA"/>
</dbReference>
<dbReference type="PANTHER" id="PTHR31793">
    <property type="entry name" value="4-HYDROXYBENZOYL-COA THIOESTERASE FAMILY MEMBER"/>
    <property type="match status" value="1"/>
</dbReference>
<dbReference type="Proteomes" id="UP001165641">
    <property type="component" value="Unassembled WGS sequence"/>
</dbReference>
<name>A0ABT4ZGC1_9RHOB</name>
<accession>A0ABT4ZGC1</accession>
<comment type="caution">
    <text evidence="1">The sequence shown here is derived from an EMBL/GenBank/DDBJ whole genome shotgun (WGS) entry which is preliminary data.</text>
</comment>
<proteinExistence type="predicted"/>
<dbReference type="SUPFAM" id="SSF54637">
    <property type="entry name" value="Thioesterase/thiol ester dehydrase-isomerase"/>
    <property type="match status" value="1"/>
</dbReference>
<dbReference type="CDD" id="cd00586">
    <property type="entry name" value="4HBT"/>
    <property type="match status" value="1"/>
</dbReference>
<dbReference type="Gene3D" id="3.10.129.10">
    <property type="entry name" value="Hotdog Thioesterase"/>
    <property type="match status" value="1"/>
</dbReference>
<keyword evidence="2" id="KW-1185">Reference proteome</keyword>
<gene>
    <name evidence="1" type="ORF">PAF17_12935</name>
</gene>
<dbReference type="RefSeq" id="WP_271889524.1">
    <property type="nucleotide sequence ID" value="NZ_JAQBIE010000016.1"/>
</dbReference>
<dbReference type="InterPro" id="IPR050563">
    <property type="entry name" value="4-hydroxybenzoyl-CoA_TE"/>
</dbReference>
<dbReference type="PANTHER" id="PTHR31793:SF2">
    <property type="entry name" value="BLR1345 PROTEIN"/>
    <property type="match status" value="1"/>
</dbReference>
<evidence type="ECO:0000313" key="2">
    <source>
        <dbReference type="Proteomes" id="UP001165641"/>
    </source>
</evidence>
<dbReference type="InterPro" id="IPR029069">
    <property type="entry name" value="HotDog_dom_sf"/>
</dbReference>
<protein>
    <submittedName>
        <fullName evidence="1">Thioesterase family protein</fullName>
    </submittedName>
</protein>
<dbReference type="Pfam" id="PF13279">
    <property type="entry name" value="4HBT_2"/>
    <property type="match status" value="1"/>
</dbReference>
<reference evidence="1" key="1">
    <citation type="submission" date="2022-12" db="EMBL/GenBank/DDBJ databases">
        <title>Paracoccus onchidii sp. nov., isolated from a marine invertebrate from the South China Sea.</title>
        <authorList>
            <person name="Xu S."/>
            <person name="Liu Z."/>
            <person name="Xu Y."/>
        </authorList>
    </citation>
    <scope>NUCLEOTIDE SEQUENCE</scope>
    <source>
        <strain evidence="1">Z330</strain>
    </source>
</reference>